<dbReference type="GO" id="GO:0006688">
    <property type="term" value="P:glycosphingolipid biosynthetic process"/>
    <property type="evidence" value="ECO:0007669"/>
    <property type="project" value="UniProtKB-ARBA"/>
</dbReference>
<dbReference type="Proteomes" id="UP001530400">
    <property type="component" value="Unassembled WGS sequence"/>
</dbReference>
<dbReference type="GO" id="GO:0016020">
    <property type="term" value="C:membrane"/>
    <property type="evidence" value="ECO:0007669"/>
    <property type="project" value="GOC"/>
</dbReference>
<accession>A0ABD3QDR5</accession>
<dbReference type="EMBL" id="JALLPJ020000227">
    <property type="protein sequence ID" value="KAL3798227.1"/>
    <property type="molecule type" value="Genomic_DNA"/>
</dbReference>
<evidence type="ECO:0000313" key="2">
    <source>
        <dbReference type="EMBL" id="KAL3798227.1"/>
    </source>
</evidence>
<dbReference type="Pfam" id="PF04488">
    <property type="entry name" value="Gly_transf_sug"/>
    <property type="match status" value="1"/>
</dbReference>
<sequence length="346" mass="39916">MHWSISRRRIRFATLLLTVTLFQYAPLVLLLSKGTSFLELQTINEQLAHGPPQSSAENSPSPNFFEWKCIDSCSCLPQAVYNGTSSVIMHQSYKTSDPLHWHHGWRAQRQTYIDLHPSWTFIFWNDTQNLLLANCTGYADVFEKRSGIQQADLARLLYLYQHGGFYADLDYIALRNHDALFQLTVNETVDIRSQQLLLQGRYDQVVGLEWGYARQSKHPLWAYCLDIAHGQIGWKKRQGCPIYYTGPNMLNRCIKQYFQKKDQDLKQMVSYGQNDLMILEPSFIAPVSGTDFTSDCGQWRNESILTEDDSIWVKDWPKSSCMRNLTKTGAFAVTLYSHSWGQGLKC</sequence>
<dbReference type="AlphaFoldDB" id="A0ABD3QDR5"/>
<dbReference type="Gene3D" id="3.90.550.20">
    <property type="match status" value="1"/>
</dbReference>
<keyword evidence="1" id="KW-0808">Transferase</keyword>
<dbReference type="SUPFAM" id="SSF53448">
    <property type="entry name" value="Nucleotide-diphospho-sugar transferases"/>
    <property type="match status" value="1"/>
</dbReference>
<reference evidence="2 3" key="1">
    <citation type="submission" date="2024-10" db="EMBL/GenBank/DDBJ databases">
        <title>Updated reference genomes for cyclostephanoid diatoms.</title>
        <authorList>
            <person name="Roberts W.R."/>
            <person name="Alverson A.J."/>
        </authorList>
    </citation>
    <scope>NUCLEOTIDE SEQUENCE [LARGE SCALE GENOMIC DNA]</scope>
    <source>
        <strain evidence="2 3">AJA010-31</strain>
    </source>
</reference>
<protein>
    <submittedName>
        <fullName evidence="2">Uncharacterized protein</fullName>
    </submittedName>
</protein>
<dbReference type="PANTHER" id="PTHR32385">
    <property type="entry name" value="MANNOSYL PHOSPHORYLINOSITOL CERAMIDE SYNTHASE"/>
    <property type="match status" value="1"/>
</dbReference>
<name>A0ABD3QDR5_9STRA</name>
<dbReference type="GO" id="GO:0006673">
    <property type="term" value="P:inositol phosphoceramide metabolic process"/>
    <property type="evidence" value="ECO:0007669"/>
    <property type="project" value="UniProtKB-ARBA"/>
</dbReference>
<gene>
    <name evidence="2" type="ORF">ACHAWO_003432</name>
</gene>
<evidence type="ECO:0000313" key="3">
    <source>
        <dbReference type="Proteomes" id="UP001530400"/>
    </source>
</evidence>
<organism evidence="2 3">
    <name type="scientific">Cyclotella atomus</name>
    <dbReference type="NCBI Taxonomy" id="382360"/>
    <lineage>
        <taxon>Eukaryota</taxon>
        <taxon>Sar</taxon>
        <taxon>Stramenopiles</taxon>
        <taxon>Ochrophyta</taxon>
        <taxon>Bacillariophyta</taxon>
        <taxon>Coscinodiscophyceae</taxon>
        <taxon>Thalassiosirophycidae</taxon>
        <taxon>Stephanodiscales</taxon>
        <taxon>Stephanodiscaceae</taxon>
        <taxon>Cyclotella</taxon>
    </lineage>
</organism>
<evidence type="ECO:0000256" key="1">
    <source>
        <dbReference type="ARBA" id="ARBA00022679"/>
    </source>
</evidence>
<dbReference type="InterPro" id="IPR051706">
    <property type="entry name" value="Glycosyltransferase_domain"/>
</dbReference>
<comment type="caution">
    <text evidence="2">The sequence shown here is derived from an EMBL/GenBank/DDBJ whole genome shotgun (WGS) entry which is preliminary data.</text>
</comment>
<keyword evidence="3" id="KW-1185">Reference proteome</keyword>
<dbReference type="InterPro" id="IPR007577">
    <property type="entry name" value="GlycoTrfase_DXD_sugar-bd_CS"/>
</dbReference>
<dbReference type="InterPro" id="IPR029044">
    <property type="entry name" value="Nucleotide-diphossugar_trans"/>
</dbReference>
<dbReference type="GO" id="GO:0016740">
    <property type="term" value="F:transferase activity"/>
    <property type="evidence" value="ECO:0007669"/>
    <property type="project" value="UniProtKB-KW"/>
</dbReference>
<dbReference type="PANTHER" id="PTHR32385:SF23">
    <property type="entry name" value="NUCLEOTIDE-DIPHOSPHO-SUGAR TRANSFERASE"/>
    <property type="match status" value="1"/>
</dbReference>
<proteinExistence type="predicted"/>